<dbReference type="PROSITE" id="PS51318">
    <property type="entry name" value="TAT"/>
    <property type="match status" value="1"/>
</dbReference>
<dbReference type="Pfam" id="PF01568">
    <property type="entry name" value="Molydop_binding"/>
    <property type="match status" value="1"/>
</dbReference>
<feature type="signal peptide" evidence="7">
    <location>
        <begin position="1"/>
        <end position="30"/>
    </location>
</feature>
<sequence>MELSRRSFLKSAGVASTAALSAQLTPLAFAASTDVAIKKALTASKFGTFEATIDNGVITGVSPIDKLGMTIDLAEYAYKTINNPSRIQTPMVRKGYLEGKGGNRGDNEFVPISWEQAIDLLYNKLEEAQVNHGPSSIYPHSSWGPFGQYGNCATVMKRALNLHGKTLSSSGYYSTAAAQSILPEVVGDSEVYSEQTTLSYIEEETDLLIFWACDPIKNLKIGFGTSDHAPYEYWDRIKAKVASGKLKVISVDPVKSEAQKFLGGEQLAIKPQTDTALLLGLCHELLESDQYDADFIDTYTDGADELFSYLNGEKDGVKKTAEWASKICGVPVETIKSLAKQMVSGRTLISSGWSAQRAHHGEQYCMSIVSLASMIGQIGLPGGGFSFGYIYNDAGAGSSNGARLGSLSASIKGAKPKHDKPYTSTPYFPTSRIVDVIENPGMKSTYKGNDITYPDLRVLIVSGANIVSTHQDVNRLTKALDKLDFMVTIDTQWTATCRYSDLVLPTTTLWERDELSGYGNATNRGVVGMRKLIEPMYDSKDDFDIWRMFTAKFGKEKEFTGGKTQLQWLKEFYDKAYEANQKKGIEMPTFESFWTDKTAFIRYEGNNKYVRHQSFRDDPDLDGLATDSGLIQLFSQKVANANLKDCTPYASWIEPTDWKERVSGEYMHMVTLHPSNRLHSQLGGVQELREAVNSNDHEPMWINPSDGAKYGIKTGDIVEGYNERGSVLFGAIISDKVSEGVVASQEGGWYSPKGASCLYGNANVLTNDQGTSSWGQGPTAQTCLVKVKKYSGKKPQIDCFTGPIIKSS</sequence>
<feature type="domain" description="Molybdopterin oxidoreductase" evidence="8">
    <location>
        <begin position="86"/>
        <end position="548"/>
    </location>
</feature>
<dbReference type="GO" id="GO:0030151">
    <property type="term" value="F:molybdenum ion binding"/>
    <property type="evidence" value="ECO:0007669"/>
    <property type="project" value="TreeGrafter"/>
</dbReference>
<dbReference type="RefSeq" id="WP_012129114.1">
    <property type="nucleotide sequence ID" value="NC_009784.1"/>
</dbReference>
<dbReference type="PROSITE" id="PS00490">
    <property type="entry name" value="MOLYBDOPTERIN_PROK_2"/>
    <property type="match status" value="1"/>
</dbReference>
<evidence type="ECO:0000259" key="9">
    <source>
        <dbReference type="Pfam" id="PF01568"/>
    </source>
</evidence>
<protein>
    <recommendedName>
        <fullName evidence="12">Trimethylamine-N-oxide reductase</fullName>
    </recommendedName>
</protein>
<reference evidence="10 11" key="1">
    <citation type="submission" date="2007-08" db="EMBL/GenBank/DDBJ databases">
        <authorList>
            <consortium name="The Vibrio harveyi Genome Sequencing Project"/>
            <person name="Bassler B."/>
            <person name="Clifton S.W."/>
            <person name="Fulton L."/>
            <person name="Delehaunty K."/>
            <person name="Fronick C."/>
            <person name="Harrison M."/>
            <person name="Markivic C."/>
            <person name="Fulton R."/>
            <person name="Tin-Wollam A.-M."/>
            <person name="Shah N."/>
            <person name="Pepin K."/>
            <person name="Nash W."/>
            <person name="Thiruvilangam P."/>
            <person name="Bhonagiri V."/>
            <person name="Waters C."/>
            <person name="Tu K.C."/>
            <person name="Irgon J."/>
            <person name="Wilson R.K."/>
        </authorList>
    </citation>
    <scope>NUCLEOTIDE SEQUENCE [LARGE SCALE GENOMIC DNA]</scope>
    <source>
        <strain evidence="11">ATCC BAA-1116 / BB120</strain>
    </source>
</reference>
<feature type="chain" id="PRO_5002713794" description="Trimethylamine-N-oxide reductase" evidence="7">
    <location>
        <begin position="31"/>
        <end position="808"/>
    </location>
</feature>
<keyword evidence="5 7" id="KW-0732">Signal</keyword>
<evidence type="ECO:0000256" key="3">
    <source>
        <dbReference type="ARBA" id="ARBA00022505"/>
    </source>
</evidence>
<dbReference type="Gene3D" id="3.40.228.10">
    <property type="entry name" value="Dimethylsulfoxide Reductase, domain 2"/>
    <property type="match status" value="1"/>
</dbReference>
<dbReference type="GO" id="GO:0009061">
    <property type="term" value="P:anaerobic respiration"/>
    <property type="evidence" value="ECO:0007669"/>
    <property type="project" value="TreeGrafter"/>
</dbReference>
<evidence type="ECO:0000313" key="10">
    <source>
        <dbReference type="EMBL" id="ABU73357.1"/>
    </source>
</evidence>
<evidence type="ECO:0000259" key="8">
    <source>
        <dbReference type="Pfam" id="PF00384"/>
    </source>
</evidence>
<keyword evidence="6" id="KW-0560">Oxidoreductase</keyword>
<dbReference type="InterPro" id="IPR006655">
    <property type="entry name" value="Mopterin_OxRdtase_prok_CS"/>
</dbReference>
<dbReference type="InterPro" id="IPR006656">
    <property type="entry name" value="Mopterin_OxRdtase"/>
</dbReference>
<dbReference type="PANTHER" id="PTHR43742">
    <property type="entry name" value="TRIMETHYLAMINE-N-OXIDE REDUCTASE"/>
    <property type="match status" value="1"/>
</dbReference>
<dbReference type="EMBL" id="CP000790">
    <property type="protein sequence ID" value="ABU73357.1"/>
    <property type="molecule type" value="Genomic_DNA"/>
</dbReference>
<organism evidence="10 11">
    <name type="scientific">Vibrio campbellii (strain ATCC BAA-1116)</name>
    <dbReference type="NCBI Taxonomy" id="2902295"/>
    <lineage>
        <taxon>Bacteria</taxon>
        <taxon>Pseudomonadati</taxon>
        <taxon>Pseudomonadota</taxon>
        <taxon>Gammaproteobacteria</taxon>
        <taxon>Vibrionales</taxon>
        <taxon>Vibrionaceae</taxon>
        <taxon>Vibrio</taxon>
    </lineage>
</organism>
<name>A7N3R4_VIBC1</name>
<dbReference type="InterPro" id="IPR006657">
    <property type="entry name" value="MoPterin_dinucl-bd_dom"/>
</dbReference>
<dbReference type="InterPro" id="IPR009010">
    <property type="entry name" value="Asp_de-COase-like_dom_sf"/>
</dbReference>
<dbReference type="GO" id="GO:0016491">
    <property type="term" value="F:oxidoreductase activity"/>
    <property type="evidence" value="ECO:0007669"/>
    <property type="project" value="UniProtKB-KW"/>
</dbReference>
<dbReference type="GO" id="GO:0043546">
    <property type="term" value="F:molybdopterin cofactor binding"/>
    <property type="evidence" value="ECO:0007669"/>
    <property type="project" value="InterPro"/>
</dbReference>
<dbReference type="AlphaFoldDB" id="A7N3R4"/>
<evidence type="ECO:0000256" key="1">
    <source>
        <dbReference type="ARBA" id="ARBA00001942"/>
    </source>
</evidence>
<dbReference type="SUPFAM" id="SSF50692">
    <property type="entry name" value="ADC-like"/>
    <property type="match status" value="1"/>
</dbReference>
<evidence type="ECO:0000256" key="6">
    <source>
        <dbReference type="ARBA" id="ARBA00023002"/>
    </source>
</evidence>
<dbReference type="Gene3D" id="3.90.55.10">
    <property type="entry name" value="Dimethylsulfoxide Reductase, domain 3"/>
    <property type="match status" value="1"/>
</dbReference>
<comment type="similarity">
    <text evidence="2">Belongs to the prokaryotic molybdopterin-containing oxidoreductase family.</text>
</comment>
<evidence type="ECO:0000256" key="2">
    <source>
        <dbReference type="ARBA" id="ARBA00010312"/>
    </source>
</evidence>
<dbReference type="GO" id="GO:0009055">
    <property type="term" value="F:electron transfer activity"/>
    <property type="evidence" value="ECO:0007669"/>
    <property type="project" value="TreeGrafter"/>
</dbReference>
<feature type="domain" description="Molybdopterin dinucleotide-binding" evidence="9">
    <location>
        <begin position="668"/>
        <end position="783"/>
    </location>
</feature>
<accession>A7N3R4</accession>
<keyword evidence="3" id="KW-0500">Molybdenum</keyword>
<evidence type="ECO:0000313" key="11">
    <source>
        <dbReference type="Proteomes" id="UP000008152"/>
    </source>
</evidence>
<evidence type="ECO:0008006" key="12">
    <source>
        <dbReference type="Google" id="ProtNLM"/>
    </source>
</evidence>
<evidence type="ECO:0000256" key="5">
    <source>
        <dbReference type="ARBA" id="ARBA00022729"/>
    </source>
</evidence>
<dbReference type="Gene3D" id="2.40.40.20">
    <property type="match status" value="1"/>
</dbReference>
<dbReference type="Pfam" id="PF00384">
    <property type="entry name" value="Molybdopterin"/>
    <property type="match status" value="1"/>
</dbReference>
<dbReference type="InterPro" id="IPR006311">
    <property type="entry name" value="TAT_signal"/>
</dbReference>
<proteinExistence type="inferred from homology"/>
<evidence type="ECO:0000256" key="7">
    <source>
        <dbReference type="SAM" id="SignalP"/>
    </source>
</evidence>
<dbReference type="SUPFAM" id="SSF53706">
    <property type="entry name" value="Formate dehydrogenase/DMSO reductase, domains 1-3"/>
    <property type="match status" value="1"/>
</dbReference>
<keyword evidence="4" id="KW-0479">Metal-binding</keyword>
<comment type="cofactor">
    <cofactor evidence="1">
        <name>Mo-bis(molybdopterin guanine dinucleotide)</name>
        <dbReference type="ChEBI" id="CHEBI:60539"/>
    </cofactor>
</comment>
<evidence type="ECO:0000256" key="4">
    <source>
        <dbReference type="ARBA" id="ARBA00022723"/>
    </source>
</evidence>
<gene>
    <name evidence="10" type="ordered locus">VIBHAR_05452</name>
</gene>
<dbReference type="Proteomes" id="UP000008152">
    <property type="component" value="Chromosome II"/>
</dbReference>
<dbReference type="Gene3D" id="3.40.50.740">
    <property type="match status" value="1"/>
</dbReference>
<dbReference type="PATRIC" id="fig|338187.25.peg.4793"/>
<dbReference type="GO" id="GO:0030288">
    <property type="term" value="C:outer membrane-bounded periplasmic space"/>
    <property type="evidence" value="ECO:0007669"/>
    <property type="project" value="TreeGrafter"/>
</dbReference>
<dbReference type="InterPro" id="IPR050612">
    <property type="entry name" value="Prok_Mopterin_Oxidored"/>
</dbReference>
<dbReference type="KEGG" id="vha:VIBHAR_05452"/>
<dbReference type="PANTHER" id="PTHR43742:SF4">
    <property type="entry name" value="TRIMETHYLAMINE-N-OXIDE REDUCTASE 1"/>
    <property type="match status" value="1"/>
</dbReference>